<evidence type="ECO:0000256" key="2">
    <source>
        <dbReference type="SAM" id="MobiDB-lite"/>
    </source>
</evidence>
<feature type="compositionally biased region" description="Basic and acidic residues" evidence="2">
    <location>
        <begin position="150"/>
        <end position="163"/>
    </location>
</feature>
<proteinExistence type="predicted"/>
<dbReference type="InterPro" id="IPR010989">
    <property type="entry name" value="SNARE"/>
</dbReference>
<dbReference type="AlphaFoldDB" id="A0A2G8K728"/>
<dbReference type="InterPro" id="IPR059001">
    <property type="entry name" value="STX17_N"/>
</dbReference>
<comment type="caution">
    <text evidence="5">The sequence shown here is derived from an EMBL/GenBank/DDBJ whole genome shotgun (WGS) entry which is preliminary data.</text>
</comment>
<name>A0A2G8K728_STIJA</name>
<evidence type="ECO:0000313" key="5">
    <source>
        <dbReference type="EMBL" id="PIK43810.1"/>
    </source>
</evidence>
<feature type="region of interest" description="Disordered" evidence="2">
    <location>
        <begin position="139"/>
        <end position="163"/>
    </location>
</feature>
<organism evidence="5 6">
    <name type="scientific">Stichopus japonicus</name>
    <name type="common">Sea cucumber</name>
    <dbReference type="NCBI Taxonomy" id="307972"/>
    <lineage>
        <taxon>Eukaryota</taxon>
        <taxon>Metazoa</taxon>
        <taxon>Echinodermata</taxon>
        <taxon>Eleutherozoa</taxon>
        <taxon>Echinozoa</taxon>
        <taxon>Holothuroidea</taxon>
        <taxon>Aspidochirotacea</taxon>
        <taxon>Aspidochirotida</taxon>
        <taxon>Stichopodidae</taxon>
        <taxon>Apostichopus</taxon>
    </lineage>
</organism>
<reference evidence="5 6" key="1">
    <citation type="journal article" date="2017" name="PLoS Biol.">
        <title>The sea cucumber genome provides insights into morphological evolution and visceral regeneration.</title>
        <authorList>
            <person name="Zhang X."/>
            <person name="Sun L."/>
            <person name="Yuan J."/>
            <person name="Sun Y."/>
            <person name="Gao Y."/>
            <person name="Zhang L."/>
            <person name="Li S."/>
            <person name="Dai H."/>
            <person name="Hamel J.F."/>
            <person name="Liu C."/>
            <person name="Yu Y."/>
            <person name="Liu S."/>
            <person name="Lin W."/>
            <person name="Guo K."/>
            <person name="Jin S."/>
            <person name="Xu P."/>
            <person name="Storey K.B."/>
            <person name="Huan P."/>
            <person name="Zhang T."/>
            <person name="Zhou Y."/>
            <person name="Zhang J."/>
            <person name="Lin C."/>
            <person name="Li X."/>
            <person name="Xing L."/>
            <person name="Huo D."/>
            <person name="Sun M."/>
            <person name="Wang L."/>
            <person name="Mercier A."/>
            <person name="Li F."/>
            <person name="Yang H."/>
            <person name="Xiang J."/>
        </authorList>
    </citation>
    <scope>NUCLEOTIDE SEQUENCE [LARGE SCALE GENOMIC DNA]</scope>
    <source>
        <strain evidence="5">Shaxun</strain>
        <tissue evidence="5">Muscle</tissue>
    </source>
</reference>
<feature type="domain" description="T-SNARE coiled-coil homology" evidence="4">
    <location>
        <begin position="172"/>
        <end position="234"/>
    </location>
</feature>
<evidence type="ECO:0000256" key="1">
    <source>
        <dbReference type="SAM" id="Coils"/>
    </source>
</evidence>
<keyword evidence="6" id="KW-1185">Reference proteome</keyword>
<dbReference type="SUPFAM" id="SSF47661">
    <property type="entry name" value="t-snare proteins"/>
    <property type="match status" value="1"/>
</dbReference>
<dbReference type="GO" id="GO:0016192">
    <property type="term" value="P:vesicle-mediated transport"/>
    <property type="evidence" value="ECO:0007669"/>
    <property type="project" value="InterPro"/>
</dbReference>
<keyword evidence="3" id="KW-1133">Transmembrane helix</keyword>
<sequence>MTESMTSNFIDPVNKQPLKRLEPTIQRFTKIALPTDLGRLSQHKKMIKRCREQEDWDKLNTEQINARLTVQQLKANIREMDKARCQIRDEDLPALDARVNPLKEEAMEAIASFIIECGMETLTYTLPEDVLIGGKERVVGSEQTSQGTEADERNHIQDQTRDEEVEKLRRTLEETKHVEETWNKLKGDLEDVSATIQDFAQQVKQQKELTDRIEDNIDTAQTNVLQGTRSIITVSNIKNVMLPLTGALLGTAVGGPLGLMVGYKVGAVAAFGGGAVGFLGARIAKRKSTEKNNKDLELIEEEQRTLSESKKDTDKR</sequence>
<dbReference type="Pfam" id="PF26585">
    <property type="entry name" value="STX17_N"/>
    <property type="match status" value="1"/>
</dbReference>
<feature type="coiled-coil region" evidence="1">
    <location>
        <begin position="189"/>
        <end position="223"/>
    </location>
</feature>
<keyword evidence="3" id="KW-0472">Membrane</keyword>
<dbReference type="PROSITE" id="PS50192">
    <property type="entry name" value="T_SNARE"/>
    <property type="match status" value="1"/>
</dbReference>
<keyword evidence="1" id="KW-0175">Coiled coil</keyword>
<evidence type="ECO:0000259" key="4">
    <source>
        <dbReference type="PROSITE" id="PS50192"/>
    </source>
</evidence>
<dbReference type="OrthoDB" id="10035606at2759"/>
<keyword evidence="3" id="KW-0812">Transmembrane</keyword>
<dbReference type="InterPro" id="IPR000727">
    <property type="entry name" value="T_SNARE_dom"/>
</dbReference>
<feature type="region of interest" description="Disordered" evidence="2">
    <location>
        <begin position="290"/>
        <end position="316"/>
    </location>
</feature>
<gene>
    <name evidence="5" type="ORF">BSL78_19336</name>
</gene>
<protein>
    <submittedName>
        <fullName evidence="5">Putative syntaxin-17</fullName>
    </submittedName>
</protein>
<feature type="transmembrane region" description="Helical" evidence="3">
    <location>
        <begin position="265"/>
        <end position="284"/>
    </location>
</feature>
<dbReference type="Proteomes" id="UP000230750">
    <property type="component" value="Unassembled WGS sequence"/>
</dbReference>
<accession>A0A2G8K728</accession>
<dbReference type="GO" id="GO:0016020">
    <property type="term" value="C:membrane"/>
    <property type="evidence" value="ECO:0007669"/>
    <property type="project" value="InterPro"/>
</dbReference>
<dbReference type="EMBL" id="MRZV01000824">
    <property type="protein sequence ID" value="PIK43810.1"/>
    <property type="molecule type" value="Genomic_DNA"/>
</dbReference>
<evidence type="ECO:0000256" key="3">
    <source>
        <dbReference type="SAM" id="Phobius"/>
    </source>
</evidence>
<feature type="transmembrane region" description="Helical" evidence="3">
    <location>
        <begin position="240"/>
        <end position="259"/>
    </location>
</feature>
<dbReference type="Gene3D" id="1.20.5.110">
    <property type="match status" value="1"/>
</dbReference>
<evidence type="ECO:0000313" key="6">
    <source>
        <dbReference type="Proteomes" id="UP000230750"/>
    </source>
</evidence>
<dbReference type="STRING" id="307972.A0A2G8K728"/>